<dbReference type="InterPro" id="IPR032675">
    <property type="entry name" value="LRR_dom_sf"/>
</dbReference>
<evidence type="ECO:0000256" key="3">
    <source>
        <dbReference type="ARBA" id="ARBA00022692"/>
    </source>
</evidence>
<gene>
    <name evidence="11" type="ORF">Fmac_021451</name>
</gene>
<proteinExistence type="predicted"/>
<evidence type="ECO:0000256" key="2">
    <source>
        <dbReference type="ARBA" id="ARBA00022614"/>
    </source>
</evidence>
<comment type="caution">
    <text evidence="11">The sequence shown here is derived from an EMBL/GenBank/DDBJ whole genome shotgun (WGS) entry which is preliminary data.</text>
</comment>
<dbReference type="SUPFAM" id="SSF52058">
    <property type="entry name" value="L domain-like"/>
    <property type="match status" value="1"/>
</dbReference>
<name>A0ABD1LWW7_9FABA</name>
<evidence type="ECO:0000256" key="6">
    <source>
        <dbReference type="ARBA" id="ARBA00022989"/>
    </source>
</evidence>
<evidence type="ECO:0000256" key="8">
    <source>
        <dbReference type="ARBA" id="ARBA00023170"/>
    </source>
</evidence>
<dbReference type="PANTHER" id="PTHR47986:SF13">
    <property type="entry name" value="RECEPTOR PROTEIN KINASE TMK1-LIKE"/>
    <property type="match status" value="1"/>
</dbReference>
<dbReference type="Proteomes" id="UP001603857">
    <property type="component" value="Unassembled WGS sequence"/>
</dbReference>
<keyword evidence="6 10" id="KW-1133">Transmembrane helix</keyword>
<evidence type="ECO:0000256" key="5">
    <source>
        <dbReference type="ARBA" id="ARBA00022737"/>
    </source>
</evidence>
<evidence type="ECO:0000313" key="12">
    <source>
        <dbReference type="Proteomes" id="UP001603857"/>
    </source>
</evidence>
<keyword evidence="8" id="KW-0675">Receptor</keyword>
<evidence type="ECO:0000256" key="1">
    <source>
        <dbReference type="ARBA" id="ARBA00004167"/>
    </source>
</evidence>
<keyword evidence="2" id="KW-0433">Leucine-rich repeat</keyword>
<dbReference type="SMART" id="SM00369">
    <property type="entry name" value="LRR_TYP"/>
    <property type="match status" value="2"/>
</dbReference>
<protein>
    <recommendedName>
        <fullName evidence="13">Leucine-rich repeat domain, L domain-containing protein</fullName>
    </recommendedName>
</protein>
<evidence type="ECO:0000256" key="9">
    <source>
        <dbReference type="ARBA" id="ARBA00023180"/>
    </source>
</evidence>
<sequence>MKGGNTLMSLSCSTRGFNRECPGMLRGGWHEPQSEEIEKIVEEEATNLEAIIIRECPKEFLDATMTYLPNLRNINLRESKKLIELPDLRGVPRLRGLILTGCVEIGHIDPSIGVLKELTVLNLKGCKNLVLDLNIIFGLDSLKELNLSGCSNLLNNRMLKDLKMTEHLENVDKNRSAIQLSTSSIYEILMFPFYFLSSRKHEVSLDVLLPYLCRFPCLRHLDPSFCGLLQIPDAIGNLHSLEVLNLGGNKFVRLPTTIKELTNLCELNLEHCKQLKYLPELPTTKGNTSGEYFIGLYIFNCPNLSEMEHCYDMIFSWMIQIFKMRVLDDDQHLFVNKSNEPFKSAIHIWDPSNFIGQAMSHEGIFNFNVSHNPSCLPFYNSQSENIRPLTSSTTLNLGLVGLVPPNLNQLAMLENLGLHNNSLKGPLPSFNGLSKLKNAFLNSNDFDSIPRDFFQGLQSLQLLAFHYNANLSATAGGCRFPPTLESSAPQLRNLSCMACNLVGPIPVFLGSVASLSVEVILIMRHRLRRMVVIRVRGGGDGGRIGRLKRKQISPV</sequence>
<organism evidence="11 12">
    <name type="scientific">Flemingia macrophylla</name>
    <dbReference type="NCBI Taxonomy" id="520843"/>
    <lineage>
        <taxon>Eukaryota</taxon>
        <taxon>Viridiplantae</taxon>
        <taxon>Streptophyta</taxon>
        <taxon>Embryophyta</taxon>
        <taxon>Tracheophyta</taxon>
        <taxon>Spermatophyta</taxon>
        <taxon>Magnoliopsida</taxon>
        <taxon>eudicotyledons</taxon>
        <taxon>Gunneridae</taxon>
        <taxon>Pentapetalae</taxon>
        <taxon>rosids</taxon>
        <taxon>fabids</taxon>
        <taxon>Fabales</taxon>
        <taxon>Fabaceae</taxon>
        <taxon>Papilionoideae</taxon>
        <taxon>50 kb inversion clade</taxon>
        <taxon>NPAAA clade</taxon>
        <taxon>indigoferoid/millettioid clade</taxon>
        <taxon>Phaseoleae</taxon>
        <taxon>Flemingia</taxon>
    </lineage>
</organism>
<keyword evidence="5" id="KW-0677">Repeat</keyword>
<evidence type="ECO:0000256" key="7">
    <source>
        <dbReference type="ARBA" id="ARBA00023136"/>
    </source>
</evidence>
<keyword evidence="7 10" id="KW-0472">Membrane</keyword>
<dbReference type="EMBL" id="JBGMDY010000007">
    <property type="protein sequence ID" value="KAL2328024.1"/>
    <property type="molecule type" value="Genomic_DNA"/>
</dbReference>
<keyword evidence="12" id="KW-1185">Reference proteome</keyword>
<accession>A0ABD1LWW7</accession>
<dbReference type="PANTHER" id="PTHR47986">
    <property type="entry name" value="OSJNBA0070M12.3 PROTEIN"/>
    <property type="match status" value="1"/>
</dbReference>
<dbReference type="GO" id="GO:0016020">
    <property type="term" value="C:membrane"/>
    <property type="evidence" value="ECO:0007669"/>
    <property type="project" value="UniProtKB-SubCell"/>
</dbReference>
<dbReference type="InterPro" id="IPR052422">
    <property type="entry name" value="Auxin_Ser/Thr_Kinase"/>
</dbReference>
<keyword evidence="3 10" id="KW-0812">Transmembrane</keyword>
<evidence type="ECO:0000256" key="4">
    <source>
        <dbReference type="ARBA" id="ARBA00022729"/>
    </source>
</evidence>
<keyword evidence="4" id="KW-0732">Signal</keyword>
<dbReference type="AlphaFoldDB" id="A0ABD1LWW7"/>
<evidence type="ECO:0008006" key="13">
    <source>
        <dbReference type="Google" id="ProtNLM"/>
    </source>
</evidence>
<dbReference type="Gene3D" id="3.80.10.10">
    <property type="entry name" value="Ribonuclease Inhibitor"/>
    <property type="match status" value="3"/>
</dbReference>
<dbReference type="InterPro" id="IPR003591">
    <property type="entry name" value="Leu-rich_rpt_typical-subtyp"/>
</dbReference>
<evidence type="ECO:0000256" key="10">
    <source>
        <dbReference type="SAM" id="Phobius"/>
    </source>
</evidence>
<keyword evidence="9" id="KW-0325">Glycoprotein</keyword>
<feature type="transmembrane region" description="Helical" evidence="10">
    <location>
        <begin position="501"/>
        <end position="523"/>
    </location>
</feature>
<evidence type="ECO:0000313" key="11">
    <source>
        <dbReference type="EMBL" id="KAL2328024.1"/>
    </source>
</evidence>
<comment type="subcellular location">
    <subcellularLocation>
        <location evidence="1">Membrane</location>
        <topology evidence="1">Single-pass membrane protein</topology>
    </subcellularLocation>
</comment>
<reference evidence="11 12" key="1">
    <citation type="submission" date="2024-08" db="EMBL/GenBank/DDBJ databases">
        <title>Insights into the chromosomal genome structure of Flemingia macrophylla.</title>
        <authorList>
            <person name="Ding Y."/>
            <person name="Zhao Y."/>
            <person name="Bi W."/>
            <person name="Wu M."/>
            <person name="Zhao G."/>
            <person name="Gong Y."/>
            <person name="Li W."/>
            <person name="Zhang P."/>
        </authorList>
    </citation>
    <scope>NUCLEOTIDE SEQUENCE [LARGE SCALE GENOMIC DNA]</scope>
    <source>
        <strain evidence="11">DYQJB</strain>
        <tissue evidence="11">Leaf</tissue>
    </source>
</reference>